<name>A0ABU0E684_9FIRM</name>
<keyword evidence="2" id="KW-1185">Reference proteome</keyword>
<comment type="caution">
    <text evidence="1">The sequence shown here is derived from an EMBL/GenBank/DDBJ whole genome shotgun (WGS) entry which is preliminary data.</text>
</comment>
<reference evidence="1 2" key="1">
    <citation type="submission" date="2023-07" db="EMBL/GenBank/DDBJ databases">
        <title>Genomic Encyclopedia of Type Strains, Phase IV (KMG-IV): sequencing the most valuable type-strain genomes for metagenomic binning, comparative biology and taxonomic classification.</title>
        <authorList>
            <person name="Goeker M."/>
        </authorList>
    </citation>
    <scope>NUCLEOTIDE SEQUENCE [LARGE SCALE GENOMIC DNA]</scope>
    <source>
        <strain evidence="1 2">DSM 16784</strain>
    </source>
</reference>
<dbReference type="Pfam" id="PF19524">
    <property type="entry name" value="DUF6054"/>
    <property type="match status" value="1"/>
</dbReference>
<organism evidence="1 2">
    <name type="scientific">Breznakia pachnodae</name>
    <dbReference type="NCBI Taxonomy" id="265178"/>
    <lineage>
        <taxon>Bacteria</taxon>
        <taxon>Bacillati</taxon>
        <taxon>Bacillota</taxon>
        <taxon>Erysipelotrichia</taxon>
        <taxon>Erysipelotrichales</taxon>
        <taxon>Erysipelotrichaceae</taxon>
        <taxon>Breznakia</taxon>
    </lineage>
</organism>
<evidence type="ECO:0000313" key="1">
    <source>
        <dbReference type="EMBL" id="MDQ0362224.1"/>
    </source>
</evidence>
<accession>A0ABU0E684</accession>
<gene>
    <name evidence="1" type="ORF">J2S15_002978</name>
</gene>
<dbReference type="InterPro" id="IPR046117">
    <property type="entry name" value="DUF6054"/>
</dbReference>
<protein>
    <submittedName>
        <fullName evidence="1">Ribosome-associated RNA-binding protein Tma20</fullName>
    </submittedName>
</protein>
<sequence>MESRKYNINSADSESLFIELKRYFTDNAWEKEIIHCKSDTMETLVIVIERFFMRNNSTASATYTIVKEGEQIYVVVVAGGAGTGILNISFGAVSDIINDAERTLLALGFKEVD</sequence>
<dbReference type="RefSeq" id="WP_307409641.1">
    <property type="nucleotide sequence ID" value="NZ_JAUSUR010000006.1"/>
</dbReference>
<dbReference type="Proteomes" id="UP001230220">
    <property type="component" value="Unassembled WGS sequence"/>
</dbReference>
<evidence type="ECO:0000313" key="2">
    <source>
        <dbReference type="Proteomes" id="UP001230220"/>
    </source>
</evidence>
<proteinExistence type="predicted"/>
<dbReference type="EMBL" id="JAUSUR010000006">
    <property type="protein sequence ID" value="MDQ0362224.1"/>
    <property type="molecule type" value="Genomic_DNA"/>
</dbReference>